<comment type="catalytic activity">
    <reaction evidence="8">
        <text>D-glucosamine 6-phosphate + acetyl-CoA = N-acetyl-D-glucosamine 6-phosphate + CoA + H(+)</text>
        <dbReference type="Rhea" id="RHEA:10292"/>
        <dbReference type="ChEBI" id="CHEBI:15378"/>
        <dbReference type="ChEBI" id="CHEBI:57287"/>
        <dbReference type="ChEBI" id="CHEBI:57288"/>
        <dbReference type="ChEBI" id="CHEBI:57513"/>
        <dbReference type="ChEBI" id="CHEBI:58725"/>
        <dbReference type="EC" id="2.3.1.4"/>
    </reaction>
</comment>
<dbReference type="PANTHER" id="PTHR13355:SF11">
    <property type="entry name" value="GLUCOSAMINE 6-PHOSPHATE N-ACETYLTRANSFERASE"/>
    <property type="match status" value="1"/>
</dbReference>
<dbReference type="PANTHER" id="PTHR13355">
    <property type="entry name" value="GLUCOSAMINE 6-PHOSPHATE N-ACETYLTRANSFERASE"/>
    <property type="match status" value="1"/>
</dbReference>
<dbReference type="Proteomes" id="UP000803844">
    <property type="component" value="Unassembled WGS sequence"/>
</dbReference>
<feature type="domain" description="N-acetyltransferase" evidence="9">
    <location>
        <begin position="35"/>
        <end position="183"/>
    </location>
</feature>
<reference evidence="10" key="1">
    <citation type="journal article" date="2020" name="Phytopathology">
        <title>Genome sequence of the chestnut blight fungus Cryphonectria parasitica EP155: A fundamental resource for an archetypical invasive plant pathogen.</title>
        <authorList>
            <person name="Crouch J.A."/>
            <person name="Dawe A."/>
            <person name="Aerts A."/>
            <person name="Barry K."/>
            <person name="Churchill A.C.L."/>
            <person name="Grimwood J."/>
            <person name="Hillman B."/>
            <person name="Milgroom M.G."/>
            <person name="Pangilinan J."/>
            <person name="Smith M."/>
            <person name="Salamov A."/>
            <person name="Schmutz J."/>
            <person name="Yadav J."/>
            <person name="Grigoriev I.V."/>
            <person name="Nuss D."/>
        </authorList>
    </citation>
    <scope>NUCLEOTIDE SEQUENCE</scope>
    <source>
        <strain evidence="10">EP155</strain>
    </source>
</reference>
<name>A0A9P4XSG3_CRYP1</name>
<sequence>MNGTTEITNTNGAEAGLFGDDLLSPDVAAALPTGYKIRALRRADYHAGFLDCLRVLTTVGDISEDQFSGRFDWIRRQDGSYYVLVIEDGEGRVVGTGALIAERKFIHNLGLVGHIEDIAVAKDQQGKKLGLRLIQALDFIAEKIGCYKTILDCSEANEGFYIKCGFKRAGLEMAHYYQKESRL</sequence>
<evidence type="ECO:0000259" key="9">
    <source>
        <dbReference type="PROSITE" id="PS51186"/>
    </source>
</evidence>
<dbReference type="Pfam" id="PF00583">
    <property type="entry name" value="Acetyltransf_1"/>
    <property type="match status" value="1"/>
</dbReference>
<evidence type="ECO:0000256" key="8">
    <source>
        <dbReference type="RuleBase" id="RU365086"/>
    </source>
</evidence>
<proteinExistence type="inferred from homology"/>
<dbReference type="RefSeq" id="XP_040770920.1">
    <property type="nucleotide sequence ID" value="XM_040919918.1"/>
</dbReference>
<evidence type="ECO:0000313" key="11">
    <source>
        <dbReference type="Proteomes" id="UP000803844"/>
    </source>
</evidence>
<dbReference type="EC" id="2.3.1.4" evidence="8"/>
<keyword evidence="11" id="KW-1185">Reference proteome</keyword>
<evidence type="ECO:0000256" key="5">
    <source>
        <dbReference type="ARBA" id="ARBA00022824"/>
    </source>
</evidence>
<evidence type="ECO:0000256" key="3">
    <source>
        <dbReference type="ARBA" id="ARBA00011738"/>
    </source>
</evidence>
<dbReference type="InterPro" id="IPR000182">
    <property type="entry name" value="GNAT_dom"/>
</dbReference>
<comment type="pathway">
    <text evidence="8">Nucleotide-sugar biosynthesis; UDP-N-acetyl-alpha-D-glucosamine biosynthesis; N-acetyl-alpha-D-glucosamine 1-phosphate from alpha-D-glucosamine 6-phosphate (route I): step 1/2.</text>
</comment>
<comment type="subcellular location">
    <subcellularLocation>
        <location evidence="1">Endomembrane system</location>
        <topology evidence="1">Peripheral membrane protein</topology>
    </subcellularLocation>
    <subcellularLocation>
        <location evidence="2">Endoplasmic reticulum membrane</location>
    </subcellularLocation>
</comment>
<dbReference type="GO" id="GO:0004343">
    <property type="term" value="F:glucosamine 6-phosphate N-acetyltransferase activity"/>
    <property type="evidence" value="ECO:0007669"/>
    <property type="project" value="UniProtKB-UniRule"/>
</dbReference>
<dbReference type="Gene3D" id="3.40.630.30">
    <property type="match status" value="1"/>
</dbReference>
<keyword evidence="7 8" id="KW-0012">Acyltransferase</keyword>
<dbReference type="GO" id="GO:0005789">
    <property type="term" value="C:endoplasmic reticulum membrane"/>
    <property type="evidence" value="ECO:0007669"/>
    <property type="project" value="UniProtKB-SubCell"/>
</dbReference>
<keyword evidence="6" id="KW-0472">Membrane</keyword>
<comment type="subunit">
    <text evidence="3">Homodimer.</text>
</comment>
<comment type="similarity">
    <text evidence="8">Belongs to the acetyltransferase family. GNA1 subfamily.</text>
</comment>
<dbReference type="EMBL" id="MU032354">
    <property type="protein sequence ID" value="KAF3759941.1"/>
    <property type="molecule type" value="Genomic_DNA"/>
</dbReference>
<evidence type="ECO:0000256" key="4">
    <source>
        <dbReference type="ARBA" id="ARBA00022679"/>
    </source>
</evidence>
<evidence type="ECO:0000256" key="1">
    <source>
        <dbReference type="ARBA" id="ARBA00004184"/>
    </source>
</evidence>
<organism evidence="10 11">
    <name type="scientific">Cryphonectria parasitica (strain ATCC 38755 / EP155)</name>
    <dbReference type="NCBI Taxonomy" id="660469"/>
    <lineage>
        <taxon>Eukaryota</taxon>
        <taxon>Fungi</taxon>
        <taxon>Dikarya</taxon>
        <taxon>Ascomycota</taxon>
        <taxon>Pezizomycotina</taxon>
        <taxon>Sordariomycetes</taxon>
        <taxon>Sordariomycetidae</taxon>
        <taxon>Diaporthales</taxon>
        <taxon>Cryphonectriaceae</taxon>
        <taxon>Cryphonectria-Endothia species complex</taxon>
        <taxon>Cryphonectria</taxon>
    </lineage>
</organism>
<accession>A0A9P4XSG3</accession>
<dbReference type="CDD" id="cd04301">
    <property type="entry name" value="NAT_SF"/>
    <property type="match status" value="1"/>
</dbReference>
<dbReference type="InterPro" id="IPR039143">
    <property type="entry name" value="GNPNAT1-like"/>
</dbReference>
<dbReference type="GO" id="GO:0006048">
    <property type="term" value="P:UDP-N-acetylglucosamine biosynthetic process"/>
    <property type="evidence" value="ECO:0007669"/>
    <property type="project" value="UniProtKB-UniRule"/>
</dbReference>
<dbReference type="InterPro" id="IPR016181">
    <property type="entry name" value="Acyl_CoA_acyltransferase"/>
</dbReference>
<keyword evidence="5" id="KW-0256">Endoplasmic reticulum</keyword>
<dbReference type="OrthoDB" id="10039976at2759"/>
<evidence type="ECO:0000256" key="2">
    <source>
        <dbReference type="ARBA" id="ARBA00004586"/>
    </source>
</evidence>
<evidence type="ECO:0000313" key="10">
    <source>
        <dbReference type="EMBL" id="KAF3759941.1"/>
    </source>
</evidence>
<protein>
    <recommendedName>
        <fullName evidence="8">Glucosamine 6-phosphate N-acetyltransferase</fullName>
        <ecNumber evidence="8">2.3.1.4</ecNumber>
    </recommendedName>
</protein>
<dbReference type="FunFam" id="3.40.630.30:FF:000048">
    <property type="entry name" value="Glucosamine 6-phosphate N-acetyltransferase"/>
    <property type="match status" value="1"/>
</dbReference>
<evidence type="ECO:0000256" key="7">
    <source>
        <dbReference type="ARBA" id="ARBA00023315"/>
    </source>
</evidence>
<dbReference type="PROSITE" id="PS51186">
    <property type="entry name" value="GNAT"/>
    <property type="match status" value="1"/>
</dbReference>
<gene>
    <name evidence="10" type="ORF">M406DRAFT_324852</name>
</gene>
<keyword evidence="4 8" id="KW-0808">Transferase</keyword>
<dbReference type="AlphaFoldDB" id="A0A9P4XSG3"/>
<dbReference type="GeneID" id="63837047"/>
<dbReference type="SUPFAM" id="SSF55729">
    <property type="entry name" value="Acyl-CoA N-acyltransferases (Nat)"/>
    <property type="match status" value="1"/>
</dbReference>
<evidence type="ECO:0000256" key="6">
    <source>
        <dbReference type="ARBA" id="ARBA00023136"/>
    </source>
</evidence>
<comment type="caution">
    <text evidence="10">The sequence shown here is derived from an EMBL/GenBank/DDBJ whole genome shotgun (WGS) entry which is preliminary data.</text>
</comment>